<organism evidence="1 2">
    <name type="scientific">Catellatospora bangladeshensis</name>
    <dbReference type="NCBI Taxonomy" id="310355"/>
    <lineage>
        <taxon>Bacteria</taxon>
        <taxon>Bacillati</taxon>
        <taxon>Actinomycetota</taxon>
        <taxon>Actinomycetes</taxon>
        <taxon>Micromonosporales</taxon>
        <taxon>Micromonosporaceae</taxon>
        <taxon>Catellatospora</taxon>
    </lineage>
</organism>
<dbReference type="SUPFAM" id="SSF47240">
    <property type="entry name" value="Ferritin-like"/>
    <property type="match status" value="1"/>
</dbReference>
<proteinExistence type="predicted"/>
<evidence type="ECO:0000313" key="1">
    <source>
        <dbReference type="EMBL" id="GIF80184.1"/>
    </source>
</evidence>
<dbReference type="InterPro" id="IPR009078">
    <property type="entry name" value="Ferritin-like_SF"/>
</dbReference>
<dbReference type="Gene3D" id="1.10.620.20">
    <property type="entry name" value="Ribonucleotide Reductase, subunit A"/>
    <property type="match status" value="1"/>
</dbReference>
<evidence type="ECO:0000313" key="2">
    <source>
        <dbReference type="Proteomes" id="UP000601223"/>
    </source>
</evidence>
<dbReference type="Pfam" id="PF11583">
    <property type="entry name" value="AurF"/>
    <property type="match status" value="1"/>
</dbReference>
<comment type="caution">
    <text evidence="1">The sequence shown here is derived from an EMBL/GenBank/DDBJ whole genome shotgun (WGS) entry which is preliminary data.</text>
</comment>
<dbReference type="AlphaFoldDB" id="A0A8J3JN81"/>
<sequence length="300" mass="35132">MTVTAAARLRDAIASLKETSDRLSRLSQRSYQNPYTAVDWPESVDPETEWFSSPELLSLYGTPVWDTLDERARCRLAFHEAANFYSLNIHGEKGLMQGLAARLYRRDLADVADYLHHFLDEENKHSIFFGGFCTRYARVYPTKQVSFEVKRPRDVEDFLFFARVMVFEEIVDRYNWWQGRDERLHPVARFINNNHHFEEARHLIFGRRLVEAMWQACAPAWDDELIEDVREHLTQFLVTSWREYYNPAVYADAGLADPYDLAEQAWAAPAQREHRRRTSTKLLGYLTSTGILVKEPVDAF</sequence>
<gene>
    <name evidence="1" type="ORF">Cba03nite_15330</name>
</gene>
<dbReference type="InterPro" id="IPR012348">
    <property type="entry name" value="RNR-like"/>
</dbReference>
<name>A0A8J3JN81_9ACTN</name>
<protein>
    <submittedName>
        <fullName evidence="1">Membrane protein</fullName>
    </submittedName>
</protein>
<dbReference type="RefSeq" id="WP_203743520.1">
    <property type="nucleotide sequence ID" value="NZ_BONF01000009.1"/>
</dbReference>
<keyword evidence="2" id="KW-1185">Reference proteome</keyword>
<accession>A0A8J3JN81</accession>
<reference evidence="1 2" key="1">
    <citation type="submission" date="2021-01" db="EMBL/GenBank/DDBJ databases">
        <title>Whole genome shotgun sequence of Catellatospora bangladeshensis NBRC 107357.</title>
        <authorList>
            <person name="Komaki H."/>
            <person name="Tamura T."/>
        </authorList>
    </citation>
    <scope>NUCLEOTIDE SEQUENCE [LARGE SCALE GENOMIC DNA]</scope>
    <source>
        <strain evidence="1 2">NBRC 107357</strain>
    </source>
</reference>
<dbReference type="InterPro" id="IPR025859">
    <property type="entry name" value="AurF/CmlI"/>
</dbReference>
<dbReference type="EMBL" id="BONF01000009">
    <property type="protein sequence ID" value="GIF80184.1"/>
    <property type="molecule type" value="Genomic_DNA"/>
</dbReference>
<dbReference type="GO" id="GO:0016491">
    <property type="term" value="F:oxidoreductase activity"/>
    <property type="evidence" value="ECO:0007669"/>
    <property type="project" value="InterPro"/>
</dbReference>
<dbReference type="Proteomes" id="UP000601223">
    <property type="component" value="Unassembled WGS sequence"/>
</dbReference>